<keyword evidence="4" id="KW-1185">Reference proteome</keyword>
<dbReference type="Pfam" id="PF00534">
    <property type="entry name" value="Glycos_transf_1"/>
    <property type="match status" value="1"/>
</dbReference>
<accession>A0A2H4Q4B2</accession>
<gene>
    <name evidence="3" type="ORF">SAMN05444271_1416</name>
</gene>
<dbReference type="PANTHER" id="PTHR12526">
    <property type="entry name" value="GLYCOSYLTRANSFERASE"/>
    <property type="match status" value="1"/>
</dbReference>
<dbReference type="Gene3D" id="3.40.50.2000">
    <property type="entry name" value="Glycogen Phosphorylase B"/>
    <property type="match status" value="2"/>
</dbReference>
<proteinExistence type="predicted"/>
<dbReference type="RefSeq" id="WP_089673710.1">
    <property type="nucleotide sequence ID" value="NZ_CP024845.1"/>
</dbReference>
<organism evidence="3 4">
    <name type="scientific">Halohasta litchfieldiae</name>
    <dbReference type="NCBI Taxonomy" id="1073996"/>
    <lineage>
        <taxon>Archaea</taxon>
        <taxon>Methanobacteriati</taxon>
        <taxon>Methanobacteriota</taxon>
        <taxon>Stenosarchaea group</taxon>
        <taxon>Halobacteria</taxon>
        <taxon>Halobacteriales</taxon>
        <taxon>Haloferacaceae</taxon>
        <taxon>Halohasta</taxon>
    </lineage>
</organism>
<keyword evidence="3" id="KW-0808">Transferase</keyword>
<evidence type="ECO:0000259" key="2">
    <source>
        <dbReference type="Pfam" id="PF13439"/>
    </source>
</evidence>
<evidence type="ECO:0000313" key="3">
    <source>
        <dbReference type="EMBL" id="SEJ29336.1"/>
    </source>
</evidence>
<dbReference type="AlphaFoldDB" id="A0A1H6XME4"/>
<dbReference type="GO" id="GO:0016757">
    <property type="term" value="F:glycosyltransferase activity"/>
    <property type="evidence" value="ECO:0007669"/>
    <property type="project" value="InterPro"/>
</dbReference>
<dbReference type="Proteomes" id="UP000198888">
    <property type="component" value="Unassembled WGS sequence"/>
</dbReference>
<accession>A0A1H6XME4</accession>
<protein>
    <submittedName>
        <fullName evidence="3">Glycosyltransferase involved in cell wall bisynthesis</fullName>
    </submittedName>
</protein>
<dbReference type="InterPro" id="IPR001296">
    <property type="entry name" value="Glyco_trans_1"/>
</dbReference>
<dbReference type="PANTHER" id="PTHR12526:SF630">
    <property type="entry name" value="GLYCOSYLTRANSFERASE"/>
    <property type="match status" value="1"/>
</dbReference>
<sequence>MHILYLLNEFPKLSESFVINEIHGLEQRGHEISIIALKKTGEIIKHDELAELDATVRFLPSPGVQSAIQAVSRPLKLAEGYNQLQLLSMKKAIGTRYIAGHLNREIRSLPNVPDHIHTHFFDWPKFSLSYIGFDIPMTITAHAFGLFQEGTNTQRRALADRVDRIVTISEYNRTYLRETVGIGTPIDVVRMGIRSEKFNPIGTTVDGRFLTVARFVEKKGIRYAIDAITAVADQYPEIEYHIIGSGPLEADFREQIVSNGLTEQVQLLGRVSDERLIQELNEASAFLLPCVIAADGDRDGIPVALMEAMAMKTVPISTTASGIPELIQHNKNGLLVEPKDSEQLSATIMTLLSNPQRHRELAAEARKRVCEMYNVTQQVDGMINVMNRCAEP</sequence>
<dbReference type="EMBL" id="FNYR01000041">
    <property type="protein sequence ID" value="SEJ29336.1"/>
    <property type="molecule type" value="Genomic_DNA"/>
</dbReference>
<dbReference type="STRING" id="1073996.SAMN05444271_1416"/>
<name>A0A1H6XME4_9EURY</name>
<dbReference type="InterPro" id="IPR028098">
    <property type="entry name" value="Glyco_trans_4-like_N"/>
</dbReference>
<dbReference type="KEGG" id="hae:halTADL_2409"/>
<dbReference type="OrthoDB" id="132546at2157"/>
<dbReference type="Pfam" id="PF13439">
    <property type="entry name" value="Glyco_transf_4"/>
    <property type="match status" value="1"/>
</dbReference>
<reference evidence="3 4" key="1">
    <citation type="submission" date="2016-10" db="EMBL/GenBank/DDBJ databases">
        <authorList>
            <person name="de Groot N.N."/>
        </authorList>
    </citation>
    <scope>NUCLEOTIDE SEQUENCE [LARGE SCALE GENOMIC DNA]</scope>
    <source>
        <strain evidence="3 4">DSM 22187</strain>
    </source>
</reference>
<feature type="domain" description="Glycosyltransferase subfamily 4-like N-terminal" evidence="2">
    <location>
        <begin position="15"/>
        <end position="195"/>
    </location>
</feature>
<feature type="domain" description="Glycosyl transferase family 1" evidence="1">
    <location>
        <begin position="208"/>
        <end position="368"/>
    </location>
</feature>
<dbReference type="GeneID" id="35003184"/>
<dbReference type="SUPFAM" id="SSF53756">
    <property type="entry name" value="UDP-Glycosyltransferase/glycogen phosphorylase"/>
    <property type="match status" value="1"/>
</dbReference>
<evidence type="ECO:0000313" key="4">
    <source>
        <dbReference type="Proteomes" id="UP000198888"/>
    </source>
</evidence>
<evidence type="ECO:0000259" key="1">
    <source>
        <dbReference type="Pfam" id="PF00534"/>
    </source>
</evidence>